<feature type="region of interest" description="Disordered" evidence="9">
    <location>
        <begin position="111"/>
        <end position="133"/>
    </location>
</feature>
<evidence type="ECO:0000256" key="4">
    <source>
        <dbReference type="ARBA" id="ARBA00022490"/>
    </source>
</evidence>
<dbReference type="InterPro" id="IPR050534">
    <property type="entry name" value="Coronavir_polyprotein_1ab"/>
</dbReference>
<keyword evidence="5" id="KW-0547">Nucleotide-binding</keyword>
<dbReference type="CDD" id="cd18808">
    <property type="entry name" value="SF1_C_Upf1"/>
    <property type="match status" value="1"/>
</dbReference>
<dbReference type="InterPro" id="IPR041679">
    <property type="entry name" value="DNA2/NAM7-like_C"/>
</dbReference>
<gene>
    <name evidence="12" type="primary">recD</name>
    <name evidence="12" type="ORF">LF1_34200</name>
</gene>
<dbReference type="SMART" id="SM00487">
    <property type="entry name" value="DEXDc"/>
    <property type="match status" value="1"/>
</dbReference>
<organism evidence="12 13">
    <name type="scientific">Rubripirellula obstinata</name>
    <dbReference type="NCBI Taxonomy" id="406547"/>
    <lineage>
        <taxon>Bacteria</taxon>
        <taxon>Pseudomonadati</taxon>
        <taxon>Planctomycetota</taxon>
        <taxon>Planctomycetia</taxon>
        <taxon>Pirellulales</taxon>
        <taxon>Pirellulaceae</taxon>
        <taxon>Rubripirellula</taxon>
    </lineage>
</organism>
<dbReference type="Proteomes" id="UP000322699">
    <property type="component" value="Unassembled WGS sequence"/>
</dbReference>
<dbReference type="PANTHER" id="PTHR43788:SF8">
    <property type="entry name" value="DNA-BINDING PROTEIN SMUBP-2"/>
    <property type="match status" value="1"/>
</dbReference>
<evidence type="ECO:0000259" key="11">
    <source>
        <dbReference type="SMART" id="SM00487"/>
    </source>
</evidence>
<dbReference type="EMBL" id="VRLW01000001">
    <property type="protein sequence ID" value="KAA1260878.1"/>
    <property type="molecule type" value="Genomic_DNA"/>
</dbReference>
<keyword evidence="7" id="KW-0347">Helicase</keyword>
<evidence type="ECO:0000259" key="10">
    <source>
        <dbReference type="SMART" id="SM00382"/>
    </source>
</evidence>
<dbReference type="SMART" id="SM00382">
    <property type="entry name" value="AAA"/>
    <property type="match status" value="1"/>
</dbReference>
<evidence type="ECO:0000256" key="6">
    <source>
        <dbReference type="ARBA" id="ARBA00022801"/>
    </source>
</evidence>
<keyword evidence="6 12" id="KW-0378">Hydrolase</keyword>
<dbReference type="InterPro" id="IPR047187">
    <property type="entry name" value="SF1_C_Upf1"/>
</dbReference>
<dbReference type="GO" id="GO:0043139">
    <property type="term" value="F:5'-3' DNA helicase activity"/>
    <property type="evidence" value="ECO:0007669"/>
    <property type="project" value="TreeGrafter"/>
</dbReference>
<evidence type="ECO:0000256" key="8">
    <source>
        <dbReference type="ARBA" id="ARBA00022840"/>
    </source>
</evidence>
<evidence type="ECO:0000256" key="3">
    <source>
        <dbReference type="ARBA" id="ARBA00012551"/>
    </source>
</evidence>
<dbReference type="Gene3D" id="2.40.30.270">
    <property type="match status" value="1"/>
</dbReference>
<dbReference type="InterPro" id="IPR003593">
    <property type="entry name" value="AAA+_ATPase"/>
</dbReference>
<comment type="similarity">
    <text evidence="2">Belongs to the DNA2/NAM7 helicase family.</text>
</comment>
<comment type="subcellular location">
    <subcellularLocation>
        <location evidence="1">Cytoplasm</location>
    </subcellularLocation>
</comment>
<keyword evidence="13" id="KW-1185">Reference proteome</keyword>
<dbReference type="GO" id="GO:0005737">
    <property type="term" value="C:cytoplasm"/>
    <property type="evidence" value="ECO:0007669"/>
    <property type="project" value="UniProtKB-SubCell"/>
</dbReference>
<dbReference type="GO" id="GO:0003723">
    <property type="term" value="F:RNA binding"/>
    <property type="evidence" value="ECO:0007669"/>
    <property type="project" value="InterPro"/>
</dbReference>
<evidence type="ECO:0000256" key="1">
    <source>
        <dbReference type="ARBA" id="ARBA00004496"/>
    </source>
</evidence>
<dbReference type="Gene3D" id="3.40.50.300">
    <property type="entry name" value="P-loop containing nucleotide triphosphate hydrolases"/>
    <property type="match status" value="2"/>
</dbReference>
<keyword evidence="4" id="KW-0963">Cytoplasm</keyword>
<proteinExistence type="inferred from homology"/>
<dbReference type="Pfam" id="PF21138">
    <property type="entry name" value="SMUBP-2_HCS1_1B"/>
    <property type="match status" value="1"/>
</dbReference>
<sequence length="653" mass="73355">MPTAKNQTSNHVPRLENTNSVDAYYDTLGVWLDLEAEAERERLAQRRQIRNQTDVERTGETLVAMSLADHQTGLAGRLLLDFVKSGQQSSTNSDSTSISLPMNRLKVGSPVVVSDHNQPSDKGVAGVVSRRKPHSIQVATDQWPDGKLFRIDMSPDETTRRRQLAAMSWMRTATGRTKTLRDVLMGTRPLRFGEIEPVEFFTRLNPPQQEAVQFALSAKDVAIIHGPPGTGKTTTLAELIYQAVQRGESVLACAASNTAVDNLLERLVRMMPDVLRVGHPARVFESLRGHTLDELVDSDPSTEVVREMRRDVQDLMREASRDFRGRDGHKRRKQILAEAGQLRNQIRGFERSVIRAVLDRANVVCTTTTIDDDLLGDRHFDTVVIDEACQGTLPSIWQAVRRGDRLILAGDHQQLPPTVLSNEAAAAGLKESLMQRIAERDGQEVLRRLKVQYRMNQSIMKFSSDHFYDGDLIADASVKSHRLCELPGVDENQFTTDCLMFVDTAGAEFDEQLERDGNSKLNPKEANLVIQFVRELMESGVEPDQIAIIAPYAAQVRLLRNRLDVREIEVDTVDGFQGREKEVVIITMVRSNEIGEIGFLADERRTNVALTRAKRKLIVIGDSATLGRHPFYAKLLDFFESESAYRSVWEFDS</sequence>
<dbReference type="GO" id="GO:0005524">
    <property type="term" value="F:ATP binding"/>
    <property type="evidence" value="ECO:0007669"/>
    <property type="project" value="UniProtKB-KW"/>
</dbReference>
<dbReference type="EC" id="3.6.4.12" evidence="3"/>
<keyword evidence="8" id="KW-0067">ATP-binding</keyword>
<evidence type="ECO:0000256" key="9">
    <source>
        <dbReference type="SAM" id="MobiDB-lite"/>
    </source>
</evidence>
<feature type="domain" description="Helicase ATP-binding" evidence="11">
    <location>
        <begin position="200"/>
        <end position="452"/>
    </location>
</feature>
<dbReference type="GO" id="GO:0016787">
    <property type="term" value="F:hydrolase activity"/>
    <property type="evidence" value="ECO:0007669"/>
    <property type="project" value="UniProtKB-KW"/>
</dbReference>
<reference evidence="12 13" key="1">
    <citation type="submission" date="2019-08" db="EMBL/GenBank/DDBJ databases">
        <title>Deep-cultivation of Planctomycetes and their phenomic and genomic characterization uncovers novel biology.</title>
        <authorList>
            <person name="Wiegand S."/>
            <person name="Jogler M."/>
            <person name="Boedeker C."/>
            <person name="Pinto D."/>
            <person name="Vollmers J."/>
            <person name="Rivas-Marin E."/>
            <person name="Kohn T."/>
            <person name="Peeters S.H."/>
            <person name="Heuer A."/>
            <person name="Rast P."/>
            <person name="Oberbeckmann S."/>
            <person name="Bunk B."/>
            <person name="Jeske O."/>
            <person name="Meyerdierks A."/>
            <person name="Storesund J.E."/>
            <person name="Kallscheuer N."/>
            <person name="Luecker S."/>
            <person name="Lage O.M."/>
            <person name="Pohl T."/>
            <person name="Merkel B.J."/>
            <person name="Hornburger P."/>
            <person name="Mueller R.-W."/>
            <person name="Bruemmer F."/>
            <person name="Labrenz M."/>
            <person name="Spormann A.M."/>
            <person name="Op Den Camp H."/>
            <person name="Overmann J."/>
            <person name="Amann R."/>
            <person name="Jetten M.S.M."/>
            <person name="Mascher T."/>
            <person name="Medema M.H."/>
            <person name="Devos D.P."/>
            <person name="Kaster A.-K."/>
            <person name="Ovreas L."/>
            <person name="Rohde M."/>
            <person name="Galperin M.Y."/>
            <person name="Jogler C."/>
        </authorList>
    </citation>
    <scope>NUCLEOTIDE SEQUENCE [LARGE SCALE GENOMIC DNA]</scope>
    <source>
        <strain evidence="12 13">LF1</strain>
    </source>
</reference>
<dbReference type="InterPro" id="IPR048761">
    <property type="entry name" value="SMUBP-2_HCS1_1B"/>
</dbReference>
<dbReference type="GO" id="GO:0005694">
    <property type="term" value="C:chromosome"/>
    <property type="evidence" value="ECO:0007669"/>
    <property type="project" value="UniProtKB-ARBA"/>
</dbReference>
<evidence type="ECO:0000313" key="12">
    <source>
        <dbReference type="EMBL" id="KAA1260878.1"/>
    </source>
</evidence>
<dbReference type="FunFam" id="3.40.50.300:FF:000326">
    <property type="entry name" value="P-loop containing nucleoside triphosphate hydrolase"/>
    <property type="match status" value="1"/>
</dbReference>
<dbReference type="Pfam" id="PF13086">
    <property type="entry name" value="AAA_11"/>
    <property type="match status" value="1"/>
</dbReference>
<evidence type="ECO:0000256" key="5">
    <source>
        <dbReference type="ARBA" id="ARBA00022741"/>
    </source>
</evidence>
<evidence type="ECO:0000256" key="2">
    <source>
        <dbReference type="ARBA" id="ARBA00007913"/>
    </source>
</evidence>
<dbReference type="Pfam" id="PF13087">
    <property type="entry name" value="AAA_12"/>
    <property type="match status" value="1"/>
</dbReference>
<dbReference type="InterPro" id="IPR027417">
    <property type="entry name" value="P-loop_NTPase"/>
</dbReference>
<dbReference type="InterPro" id="IPR041677">
    <property type="entry name" value="DNA2/NAM7_AAA_11"/>
</dbReference>
<feature type="domain" description="AAA+ ATPase" evidence="10">
    <location>
        <begin position="218"/>
        <end position="386"/>
    </location>
</feature>
<accession>A0A5B1CI97</accession>
<dbReference type="PANTHER" id="PTHR43788">
    <property type="entry name" value="DNA2/NAM7 HELICASE FAMILY MEMBER"/>
    <property type="match status" value="1"/>
</dbReference>
<name>A0A5B1CI97_9BACT</name>
<dbReference type="CDD" id="cd18044">
    <property type="entry name" value="DEXXQc_SMUBP2"/>
    <property type="match status" value="1"/>
</dbReference>
<dbReference type="InterPro" id="IPR014001">
    <property type="entry name" value="Helicase_ATP-bd"/>
</dbReference>
<protein>
    <recommendedName>
        <fullName evidence="3">DNA helicase</fullName>
        <ecNumber evidence="3">3.6.4.12</ecNumber>
    </recommendedName>
</protein>
<dbReference type="SUPFAM" id="SSF52540">
    <property type="entry name" value="P-loop containing nucleoside triphosphate hydrolases"/>
    <property type="match status" value="1"/>
</dbReference>
<evidence type="ECO:0000313" key="13">
    <source>
        <dbReference type="Proteomes" id="UP000322699"/>
    </source>
</evidence>
<dbReference type="RefSeq" id="WP_068267382.1">
    <property type="nucleotide sequence ID" value="NZ_LWSK01000198.1"/>
</dbReference>
<dbReference type="AlphaFoldDB" id="A0A5B1CI97"/>
<evidence type="ECO:0000256" key="7">
    <source>
        <dbReference type="ARBA" id="ARBA00022806"/>
    </source>
</evidence>
<comment type="caution">
    <text evidence="12">The sequence shown here is derived from an EMBL/GenBank/DDBJ whole genome shotgun (WGS) entry which is preliminary data.</text>
</comment>